<sequence length="254" mass="27936">MNGYSACTHFAKYQPIALIWVSAIVMQINFVFTFGIPGGTLLYAKNFTSALFPTTSFSVTANECPALSVTAAAPFTQLSGASEARNLPLSCVGPFDNEAYQSAFPAPFAFLHLEFCEIVIFDRRRSTNTSVSILKHIGMIFLILLLTELILSQYIYFSNNVGVSIPVIPKVDDIAPWGQILINYFLLNVKCVFSIFFAHIHICGGGMTALLITVERLIVDVELINLAAVGPCDFVGCFYLSSLEISRRTEVTFN</sequence>
<feature type="transmembrane region" description="Helical" evidence="1">
    <location>
        <begin position="133"/>
        <end position="157"/>
    </location>
</feature>
<dbReference type="EMBL" id="JYDL01000134">
    <property type="protein sequence ID" value="KRX15328.1"/>
    <property type="molecule type" value="Genomic_DNA"/>
</dbReference>
<feature type="transmembrane region" description="Helical" evidence="1">
    <location>
        <begin position="177"/>
        <end position="198"/>
    </location>
</feature>
<evidence type="ECO:0000256" key="1">
    <source>
        <dbReference type="SAM" id="Phobius"/>
    </source>
</evidence>
<dbReference type="STRING" id="6336.A0A0V0RLJ7"/>
<comment type="caution">
    <text evidence="2">The sequence shown here is derived from an EMBL/GenBank/DDBJ whole genome shotgun (WGS) entry which is preliminary data.</text>
</comment>
<evidence type="ECO:0000313" key="3">
    <source>
        <dbReference type="Proteomes" id="UP000054630"/>
    </source>
</evidence>
<name>A0A0V0RLJ7_9BILA</name>
<feature type="transmembrane region" description="Helical" evidence="1">
    <location>
        <begin position="18"/>
        <end position="44"/>
    </location>
</feature>
<dbReference type="AlphaFoldDB" id="A0A0V0RLJ7"/>
<gene>
    <name evidence="2" type="ORF">T07_12009</name>
</gene>
<proteinExistence type="predicted"/>
<evidence type="ECO:0000313" key="2">
    <source>
        <dbReference type="EMBL" id="KRX15328.1"/>
    </source>
</evidence>
<keyword evidence="3" id="KW-1185">Reference proteome</keyword>
<reference evidence="2 3" key="1">
    <citation type="submission" date="2015-01" db="EMBL/GenBank/DDBJ databases">
        <title>Evolution of Trichinella species and genotypes.</title>
        <authorList>
            <person name="Korhonen P.K."/>
            <person name="Edoardo P."/>
            <person name="Giuseppe L.R."/>
            <person name="Gasser R.B."/>
        </authorList>
    </citation>
    <scope>NUCLEOTIDE SEQUENCE [LARGE SCALE GENOMIC DNA]</scope>
    <source>
        <strain evidence="2">ISS37</strain>
    </source>
</reference>
<accession>A0A0V0RLJ7</accession>
<organism evidence="2 3">
    <name type="scientific">Trichinella nelsoni</name>
    <dbReference type="NCBI Taxonomy" id="6336"/>
    <lineage>
        <taxon>Eukaryota</taxon>
        <taxon>Metazoa</taxon>
        <taxon>Ecdysozoa</taxon>
        <taxon>Nematoda</taxon>
        <taxon>Enoplea</taxon>
        <taxon>Dorylaimia</taxon>
        <taxon>Trichinellida</taxon>
        <taxon>Trichinellidae</taxon>
        <taxon>Trichinella</taxon>
    </lineage>
</organism>
<keyword evidence="1" id="KW-0812">Transmembrane</keyword>
<dbReference type="OrthoDB" id="10531817at2759"/>
<keyword evidence="1" id="KW-0472">Membrane</keyword>
<protein>
    <submittedName>
        <fullName evidence="2">Uncharacterized protein</fullName>
    </submittedName>
</protein>
<dbReference type="Proteomes" id="UP000054630">
    <property type="component" value="Unassembled WGS sequence"/>
</dbReference>
<keyword evidence="1" id="KW-1133">Transmembrane helix</keyword>